<dbReference type="EMBL" id="AP035768">
    <property type="protein sequence ID" value="BFO16361.1"/>
    <property type="molecule type" value="Genomic_DNA"/>
</dbReference>
<organism evidence="2">
    <name type="scientific">Streptomyces haneummycinicus</name>
    <dbReference type="NCBI Taxonomy" id="3074435"/>
    <lineage>
        <taxon>Bacteria</taxon>
        <taxon>Bacillati</taxon>
        <taxon>Actinomycetota</taxon>
        <taxon>Actinomycetes</taxon>
        <taxon>Kitasatosporales</taxon>
        <taxon>Streptomycetaceae</taxon>
        <taxon>Streptomyces</taxon>
    </lineage>
</organism>
<protein>
    <submittedName>
        <fullName evidence="2">Uncharacterized protein</fullName>
    </submittedName>
</protein>
<reference evidence="2" key="1">
    <citation type="submission" date="2024-06" db="EMBL/GenBank/DDBJ databases">
        <authorList>
            <consortium name="consrtm"/>
            <person name="Uemura M."/>
            <person name="Terahara T."/>
        </authorList>
    </citation>
    <scope>NUCLEOTIDE SEQUENCE</scope>
    <source>
        <strain evidence="2">KM77-8</strain>
    </source>
</reference>
<reference evidence="2" key="2">
    <citation type="submission" date="2024-07" db="EMBL/GenBank/DDBJ databases">
        <title>Streptomyces haneummycinica sp. nov., a new antibiotic-producing actinobacterium isolated from marine sediment.</title>
        <authorList>
            <person name="Uemura M."/>
            <person name="Hamada M."/>
            <person name="Hirano S."/>
            <person name="Kobayashi K."/>
            <person name="Ohshiro T."/>
            <person name="Kobayashi T."/>
            <person name="Terahara T."/>
        </authorList>
    </citation>
    <scope>NUCLEOTIDE SEQUENCE</scope>
    <source>
        <strain evidence="2">KM77-8</strain>
    </source>
</reference>
<name>A0AAT9HG80_9ACTN</name>
<feature type="compositionally biased region" description="Basic residues" evidence="1">
    <location>
        <begin position="250"/>
        <end position="260"/>
    </location>
</feature>
<sequence>MQDPGKRLGKDWKSSADRAVTTATDAGGLKILVADSKDAYQWRTVATLAEPGMPADTWIGNACAMDRDHVAAVYAPRTFTNKPDLMQGGAFTAIVDVKTGTVTKLPFTASLAYFDPTCNPETGTAVFTAFRDHKTRLLTVTTSGKTTADASVNGQVTSAVPVDDGLVAARGHNLVHVSPAGKSRTLTGADSVPFQIRPTRDGVAFLDRSGRPPGHGCGPGAASRRRWRPASWATSLSNRARADGCSSPGRPRRNPRPAAA</sequence>
<feature type="region of interest" description="Disordered" evidence="1">
    <location>
        <begin position="207"/>
        <end position="260"/>
    </location>
</feature>
<dbReference type="AlphaFoldDB" id="A0AAT9HG80"/>
<gene>
    <name evidence="2" type="ORF">SHKM778_27490</name>
</gene>
<evidence type="ECO:0000313" key="2">
    <source>
        <dbReference type="EMBL" id="BFO16361.1"/>
    </source>
</evidence>
<accession>A0AAT9HG80</accession>
<evidence type="ECO:0000256" key="1">
    <source>
        <dbReference type="SAM" id="MobiDB-lite"/>
    </source>
</evidence>
<proteinExistence type="predicted"/>